<dbReference type="SUPFAM" id="SSF51905">
    <property type="entry name" value="FAD/NAD(P)-binding domain"/>
    <property type="match status" value="1"/>
</dbReference>
<dbReference type="SUPFAM" id="SSF54373">
    <property type="entry name" value="FAD-linked reductases, C-terminal domain"/>
    <property type="match status" value="1"/>
</dbReference>
<evidence type="ECO:0000256" key="3">
    <source>
        <dbReference type="ARBA" id="ARBA00022630"/>
    </source>
</evidence>
<gene>
    <name evidence="6" type="ORF">OS889_11680</name>
</gene>
<dbReference type="EMBL" id="JBGNYA010000001">
    <property type="protein sequence ID" value="MFA1611662.1"/>
    <property type="molecule type" value="Genomic_DNA"/>
</dbReference>
<evidence type="ECO:0000313" key="6">
    <source>
        <dbReference type="EMBL" id="MFA1611662.1"/>
    </source>
</evidence>
<dbReference type="InterPro" id="IPR007867">
    <property type="entry name" value="GMC_OxRtase_C"/>
</dbReference>
<dbReference type="InterPro" id="IPR012132">
    <property type="entry name" value="GMC_OxRdtase"/>
</dbReference>
<keyword evidence="4" id="KW-0274">FAD</keyword>
<accession>A0ABD5MCM0</accession>
<dbReference type="Pfam" id="PF05199">
    <property type="entry name" value="GMC_oxred_C"/>
    <property type="match status" value="1"/>
</dbReference>
<dbReference type="RefSeq" id="WP_372390011.1">
    <property type="nucleotide sequence ID" value="NZ_JBGNYA010000001.1"/>
</dbReference>
<dbReference type="PIRSF" id="PIRSF000137">
    <property type="entry name" value="Alcohol_oxidase"/>
    <property type="match status" value="1"/>
</dbReference>
<dbReference type="Proteomes" id="UP001570511">
    <property type="component" value="Unassembled WGS sequence"/>
</dbReference>
<comment type="caution">
    <text evidence="6">The sequence shown here is derived from an EMBL/GenBank/DDBJ whole genome shotgun (WGS) entry which is preliminary data.</text>
</comment>
<keyword evidence="3" id="KW-0285">Flavoprotein</keyword>
<sequence length="507" mass="55642">MPNTYDYVVVGAGSAGCVLANRLSADEDADVLLLEAGEPDEKEAIHNPTMFPHLMKSEVDWDYSTVPQEGLNGREEYWPRGKTLGGSSAINAMMYVRGNPHDYDRWADLGNDGWSWDEMLPYFKRMEDHESGESAHHGEGGPLRVEQEHPYGDVTNALIDAAVEVGFDRNEDVNAGQQEGMGPLPLTVEDGERQSTAVAYLHPVLDRENLTAQTGARVTQIEFDGDTAAGVTYVQDGSSYTAEADEEVILSAGAIDSVQLLLLSGVGPADHLEDHGIDVKHDLPGVGRNLQDHLVASSAYELQGDPEIEPGEVLCQVTGFERTDSDLPAPDLQYFLARVYFMNHGFDNPEGDGLTPSTTLLHPKSRGRISLASDDPFDEPVIDPNYLAHEEDLDKLVEGVKRTREIAHASALDEYRGEEVWPEGEVESDEDLREHVRETVQTIYHPVGTCKMGDDEMAVVDERLRVHGLNDLRVVDASIMPRITTGNTNAPTIAIAEKASDMIRGLD</sequence>
<dbReference type="Gene3D" id="3.50.50.60">
    <property type="entry name" value="FAD/NAD(P)-binding domain"/>
    <property type="match status" value="1"/>
</dbReference>
<evidence type="ECO:0000256" key="1">
    <source>
        <dbReference type="ARBA" id="ARBA00001974"/>
    </source>
</evidence>
<dbReference type="Gene3D" id="3.30.560.10">
    <property type="entry name" value="Glucose Oxidase, domain 3"/>
    <property type="match status" value="1"/>
</dbReference>
<evidence type="ECO:0000313" key="7">
    <source>
        <dbReference type="Proteomes" id="UP001570511"/>
    </source>
</evidence>
<keyword evidence="7" id="KW-1185">Reference proteome</keyword>
<proteinExistence type="inferred from homology"/>
<comment type="similarity">
    <text evidence="2">Belongs to the GMC oxidoreductase family.</text>
</comment>
<dbReference type="Pfam" id="PF00732">
    <property type="entry name" value="GMC_oxred_N"/>
    <property type="match status" value="1"/>
</dbReference>
<dbReference type="PANTHER" id="PTHR11552">
    <property type="entry name" value="GLUCOSE-METHANOL-CHOLINE GMC OXIDOREDUCTASE"/>
    <property type="match status" value="1"/>
</dbReference>
<dbReference type="InterPro" id="IPR000172">
    <property type="entry name" value="GMC_OxRdtase_N"/>
</dbReference>
<reference evidence="6 7" key="1">
    <citation type="submission" date="2024-08" db="EMBL/GenBank/DDBJ databases">
        <title>Halobellus sp. MBLA0158 whole genome sequence.</title>
        <authorList>
            <person name="Hwang C.Y."/>
            <person name="Cho E.-S."/>
            <person name="Seo M.-J."/>
        </authorList>
    </citation>
    <scope>NUCLEOTIDE SEQUENCE [LARGE SCALE GENOMIC DNA]</scope>
    <source>
        <strain evidence="6 7">MBLA0158</strain>
    </source>
</reference>
<evidence type="ECO:0000256" key="4">
    <source>
        <dbReference type="ARBA" id="ARBA00022827"/>
    </source>
</evidence>
<evidence type="ECO:0000256" key="2">
    <source>
        <dbReference type="ARBA" id="ARBA00010790"/>
    </source>
</evidence>
<name>A0ABD5MCM0_9EURY</name>
<dbReference type="PROSITE" id="PS00623">
    <property type="entry name" value="GMC_OXRED_1"/>
    <property type="match status" value="1"/>
</dbReference>
<protein>
    <submittedName>
        <fullName evidence="6">GMC family oxidoreductase</fullName>
    </submittedName>
</protein>
<evidence type="ECO:0000259" key="5">
    <source>
        <dbReference type="PROSITE" id="PS00623"/>
    </source>
</evidence>
<dbReference type="AlphaFoldDB" id="A0ABD5MCM0"/>
<dbReference type="InterPro" id="IPR036188">
    <property type="entry name" value="FAD/NAD-bd_sf"/>
</dbReference>
<organism evidence="6 7">
    <name type="scientific">Halobellus rubicundus</name>
    <dbReference type="NCBI Taxonomy" id="2996466"/>
    <lineage>
        <taxon>Archaea</taxon>
        <taxon>Methanobacteriati</taxon>
        <taxon>Methanobacteriota</taxon>
        <taxon>Stenosarchaea group</taxon>
        <taxon>Halobacteria</taxon>
        <taxon>Halobacteriales</taxon>
        <taxon>Haloferacaceae</taxon>
        <taxon>Halobellus</taxon>
    </lineage>
</organism>
<dbReference type="PANTHER" id="PTHR11552:SF147">
    <property type="entry name" value="CHOLINE DEHYDROGENASE, MITOCHONDRIAL"/>
    <property type="match status" value="1"/>
</dbReference>
<feature type="domain" description="Glucose-methanol-choline oxidoreductase N-terminal" evidence="5">
    <location>
        <begin position="81"/>
        <end position="104"/>
    </location>
</feature>
<comment type="cofactor">
    <cofactor evidence="1">
        <name>FAD</name>
        <dbReference type="ChEBI" id="CHEBI:57692"/>
    </cofactor>
</comment>